<dbReference type="PANTHER" id="PTHR35526">
    <property type="entry name" value="ANTI-SIGMA-F FACTOR RSBW-RELATED"/>
    <property type="match status" value="1"/>
</dbReference>
<dbReference type="AlphaFoldDB" id="A0A2Z5JNQ0"/>
<dbReference type="Proteomes" id="UP000252698">
    <property type="component" value="Chromosome"/>
</dbReference>
<evidence type="ECO:0000313" key="3">
    <source>
        <dbReference type="EMBL" id="AXE81993.1"/>
    </source>
</evidence>
<dbReference type="Pfam" id="PF02518">
    <property type="entry name" value="HATPase_c"/>
    <property type="match status" value="1"/>
</dbReference>
<dbReference type="GO" id="GO:0005524">
    <property type="term" value="F:ATP binding"/>
    <property type="evidence" value="ECO:0007669"/>
    <property type="project" value="UniProtKB-KW"/>
</dbReference>
<dbReference type="InterPro" id="IPR050267">
    <property type="entry name" value="Anti-sigma-factor_SerPK"/>
</dbReference>
<dbReference type="InterPro" id="IPR003594">
    <property type="entry name" value="HATPase_dom"/>
</dbReference>
<keyword evidence="3" id="KW-0067">ATP-binding</keyword>
<proteinExistence type="predicted"/>
<gene>
    <name evidence="3" type="ORF">C5746_39425</name>
</gene>
<dbReference type="EMBL" id="CP027306">
    <property type="protein sequence ID" value="AXE81993.1"/>
    <property type="molecule type" value="Genomic_DNA"/>
</dbReference>
<keyword evidence="1" id="KW-0808">Transferase</keyword>
<reference evidence="3 4" key="1">
    <citation type="journal article" date="2018" name="Front. Microbiol.">
        <title>Genome Sequencing of Streptomyces atratus SCSIOZH16 and Activation Production of Nocardamine via Metabolic Engineering.</title>
        <authorList>
            <person name="Li Y."/>
            <person name="Zhang C."/>
            <person name="Liu C."/>
            <person name="Ju J."/>
            <person name="Ma J."/>
        </authorList>
    </citation>
    <scope>NUCLEOTIDE SEQUENCE [LARGE SCALE GENOMIC DNA]</scope>
    <source>
        <strain evidence="3 4">SCSIO_ZH16</strain>
    </source>
</reference>
<sequence>MRRHAITVPLLPPSVRIARISTAEALTSFGVAPGSSLADAALLVVSELVSNAVRHAAGHSPDAEVTVTVAAGHLVIGVGDQDPHVMDLASGATGEGLRTVAELAAAYDGDVSVEPAARGRGKTVLVRFQLPGAQ</sequence>
<dbReference type="RefSeq" id="WP_114248393.1">
    <property type="nucleotide sequence ID" value="NZ_CP027306.1"/>
</dbReference>
<feature type="domain" description="Histidine kinase/HSP90-like ATPase" evidence="2">
    <location>
        <begin position="41"/>
        <end position="130"/>
    </location>
</feature>
<dbReference type="InterPro" id="IPR036890">
    <property type="entry name" value="HATPase_C_sf"/>
</dbReference>
<organism evidence="3 4">
    <name type="scientific">Streptomyces atratus</name>
    <dbReference type="NCBI Taxonomy" id="1893"/>
    <lineage>
        <taxon>Bacteria</taxon>
        <taxon>Bacillati</taxon>
        <taxon>Actinomycetota</taxon>
        <taxon>Actinomycetes</taxon>
        <taxon>Kitasatosporales</taxon>
        <taxon>Streptomycetaceae</taxon>
        <taxon>Streptomyces</taxon>
    </lineage>
</organism>
<dbReference type="GO" id="GO:0004674">
    <property type="term" value="F:protein serine/threonine kinase activity"/>
    <property type="evidence" value="ECO:0007669"/>
    <property type="project" value="UniProtKB-KW"/>
</dbReference>
<evidence type="ECO:0000256" key="1">
    <source>
        <dbReference type="ARBA" id="ARBA00022527"/>
    </source>
</evidence>
<accession>A0A2Z5JNQ0</accession>
<dbReference type="PANTHER" id="PTHR35526:SF3">
    <property type="entry name" value="ANTI-SIGMA-F FACTOR RSBW"/>
    <property type="match status" value="1"/>
</dbReference>
<keyword evidence="1" id="KW-0418">Kinase</keyword>
<evidence type="ECO:0000313" key="4">
    <source>
        <dbReference type="Proteomes" id="UP000252698"/>
    </source>
</evidence>
<dbReference type="SUPFAM" id="SSF55874">
    <property type="entry name" value="ATPase domain of HSP90 chaperone/DNA topoisomerase II/histidine kinase"/>
    <property type="match status" value="1"/>
</dbReference>
<name>A0A2Z5JNQ0_STRAR</name>
<dbReference type="CDD" id="cd16936">
    <property type="entry name" value="HATPase_RsbW-like"/>
    <property type="match status" value="1"/>
</dbReference>
<protein>
    <submittedName>
        <fullName evidence="3">ATP-binding protein</fullName>
    </submittedName>
</protein>
<dbReference type="Gene3D" id="3.30.565.10">
    <property type="entry name" value="Histidine kinase-like ATPase, C-terminal domain"/>
    <property type="match status" value="1"/>
</dbReference>
<keyword evidence="1" id="KW-0723">Serine/threonine-protein kinase</keyword>
<keyword evidence="3" id="KW-0547">Nucleotide-binding</keyword>
<dbReference type="GeneID" id="95524360"/>
<evidence type="ECO:0000259" key="2">
    <source>
        <dbReference type="Pfam" id="PF02518"/>
    </source>
</evidence>
<dbReference type="KEGG" id="sata:C5746_39425"/>